<dbReference type="EMBL" id="DXEV01000038">
    <property type="protein sequence ID" value="HIX56224.1"/>
    <property type="molecule type" value="Genomic_DNA"/>
</dbReference>
<feature type="region of interest" description="Disordered" evidence="1">
    <location>
        <begin position="1553"/>
        <end position="1573"/>
    </location>
</feature>
<keyword evidence="2" id="KW-0812">Transmembrane</keyword>
<feature type="domain" description="Type VI secretion system component TssM1 N-terminal" evidence="3">
    <location>
        <begin position="181"/>
        <end position="410"/>
    </location>
</feature>
<proteinExistence type="predicted"/>
<dbReference type="PANTHER" id="PTHR36153:SF1">
    <property type="entry name" value="TYPE VI SECRETION SYSTEM COMPONENT TSSM1"/>
    <property type="match status" value="1"/>
</dbReference>
<feature type="transmembrane region" description="Helical" evidence="2">
    <location>
        <begin position="473"/>
        <end position="493"/>
    </location>
</feature>
<evidence type="ECO:0000256" key="1">
    <source>
        <dbReference type="SAM" id="MobiDB-lite"/>
    </source>
</evidence>
<keyword evidence="2" id="KW-0472">Membrane</keyword>
<feature type="transmembrane region" description="Helical" evidence="2">
    <location>
        <begin position="16"/>
        <end position="40"/>
    </location>
</feature>
<keyword evidence="2" id="KW-1133">Transmembrane helix</keyword>
<reference evidence="4" key="2">
    <citation type="submission" date="2021-04" db="EMBL/GenBank/DDBJ databases">
        <authorList>
            <person name="Gilroy R."/>
        </authorList>
    </citation>
    <scope>NUCLEOTIDE SEQUENCE</scope>
    <source>
        <strain evidence="4">USASDec5-558</strain>
    </source>
</reference>
<evidence type="ECO:0000313" key="5">
    <source>
        <dbReference type="Proteomes" id="UP000886829"/>
    </source>
</evidence>
<feature type="compositionally biased region" description="Low complexity" evidence="1">
    <location>
        <begin position="1172"/>
        <end position="1188"/>
    </location>
</feature>
<protein>
    <recommendedName>
        <fullName evidence="3">Type VI secretion system component TssM1 N-terminal domain-containing protein</fullName>
    </recommendedName>
</protein>
<accession>A0A9D1WC74</accession>
<evidence type="ECO:0000259" key="3">
    <source>
        <dbReference type="Pfam" id="PF14331"/>
    </source>
</evidence>
<evidence type="ECO:0000256" key="2">
    <source>
        <dbReference type="SAM" id="Phobius"/>
    </source>
</evidence>
<evidence type="ECO:0000313" key="4">
    <source>
        <dbReference type="EMBL" id="HIX56224.1"/>
    </source>
</evidence>
<sequence>MSNEESLLATISAWPWYVSLLALILGVVLVIVVLFVILRVSMGLWGRYRKQREVRSLHQDLMIWTRLSALVRGGKDAEQAKSELSVRLQLINRCFADGLKHVRQHRHLGKQQPWILLVGEPQAGKTLLIQNSALDWRYMRTSNTTSAQNTASELPLQIVVGPEAVLLEVKGKIFFDAWAEGSGAEFAHVIKLLRNNHRGRSLPLHGVVLCIPADALLADHAEISQRKAALIADELLRVTEQLKMYLPVTVMITKLDEVLGFREYAAAMGEKMSSQALGFSLNAHEAYSVARLHQFFAQTCQRLQEGALELMLSPEVLALNTQGRSRLDKTALIYLFAQNFAKLEEQLALYLNTLFGTDATSKHHYVMLKGVYFSSAQDQGICFNAAFASYSHKSIDDALYFDPSVNVRHSATPADTSAAADVTGESAVQGSTGAAPRAIPYFIKDALLRCFAPQVVNTAHYNRAGRYYHQIPWMLGASVCTALSLVAIYGALWQAPRLSRALQDDVLYYQSLAQLLEQKEIDHAVLFGLNSHSLPQTYFEHTMPDLSSWTRLNFFAQAQLRLQMNESLPWQFYPWSYIFFKGTNTALPQRYFIYNQVQTLMAYLPLVHTVELYLNRHDNEPFSLEKRNALFALLEIASFHELNEEAINNQAYNASIMASFLDYLYPQLGANLKRELSYFLPEYDYHAHATNDTIVLNVFYQQQCERSVADFIEQWQQLRNYPESQYQQLKQQIQCFADLEQSRQELLALSAEQQQLQTVPDLVSFNGKVRALRQQLLSSYEQIQDLLPQLVHRAQQQQQQAVAVKAAVSAAASAASAVTAVTTSASDQTEQEAHSNSAAIVMAVEKQLQQAYEQQQSQLQQDFTTLQPLRAALQQSRLAHSAHNSMVEAAAVLDSQTQTISPHDHALSADLPYAAQNQADNAADLQNLQKEISTELEHDYLQANAMLHQVLTGPLLSSVETNTSSAVPAHSSLKVGSANKAASAVKSVTALASMSSMATGQESADRGWLFEYEVLAQLSESLVLPEIAGDFPDVDSAVQAVRALDQVYAQQLQDLQGMLDQYAETQIVQNTKDLWPQLLALQQQEAQIALYQEILAFYPYSTKAQTQLADLSLAIGRFPLQSVMSEHQLDSDYLNLLGHVSLRAEFNPQGFTALVEPVLFLQQKSQLANLGQGQSQQGALSPQQGQSALAGTQTSTDSANSAQTGNRPFNFSQNFLQQNQQLQSLWQALQLYAKSYLNYWAHLADSVEFSAQSYYEFHLASQQFKAYELNAQLQKLYELSVQSLAQIPSELLSTKEAQQRSQAQALLEQRLQCFSLDFNEKCASTINAWSMLPYSALQATKQVNALLAAGQSERLFAVSDPKSESYLPWWDRFTRLGRSLLQHNVHEESDLTINALLTKLNAFPLAGDGDQETALSRAELKSLYQQFRLLGLEQVVQDTDQASALAQAESAASTAAKQALAALGGMGTENEDNGAELLQHIEPMALNSQKLKALGQIGSLLHTLVAEPQPKMQLLLLGRAEQQELKQRLGLQLPLALLRYRYVSLEQQQSISTSERVSSAQGSGLASQFGGNSGEGSDHAQILWTTGLDSSDFALHFYRYSNQEQPTITLSFSETYPLLGLYTRGDGFFDESKGSYYVPLYVQDPQLGTSIYFIGLKSVKASGSKAGEQGTPALPPPEQWPQHITFDMFL</sequence>
<feature type="compositionally biased region" description="Polar residues" evidence="1">
    <location>
        <begin position="1553"/>
        <end position="1570"/>
    </location>
</feature>
<feature type="region of interest" description="Disordered" evidence="1">
    <location>
        <begin position="1172"/>
        <end position="1204"/>
    </location>
</feature>
<dbReference type="PANTHER" id="PTHR36153">
    <property type="entry name" value="INNER MEMBRANE PROTEIN-RELATED"/>
    <property type="match status" value="1"/>
</dbReference>
<comment type="caution">
    <text evidence="4">The sequence shown here is derived from an EMBL/GenBank/DDBJ whole genome shotgun (WGS) entry which is preliminary data.</text>
</comment>
<dbReference type="InterPro" id="IPR053156">
    <property type="entry name" value="T6SS_TssM-like"/>
</dbReference>
<reference evidence="4" key="1">
    <citation type="journal article" date="2021" name="PeerJ">
        <title>Extensive microbial diversity within the chicken gut microbiome revealed by metagenomics and culture.</title>
        <authorList>
            <person name="Gilroy R."/>
            <person name="Ravi A."/>
            <person name="Getino M."/>
            <person name="Pursley I."/>
            <person name="Horton D.L."/>
            <person name="Alikhan N.F."/>
            <person name="Baker D."/>
            <person name="Gharbi K."/>
            <person name="Hall N."/>
            <person name="Watson M."/>
            <person name="Adriaenssens E.M."/>
            <person name="Foster-Nyarko E."/>
            <person name="Jarju S."/>
            <person name="Secka A."/>
            <person name="Antonio M."/>
            <person name="Oren A."/>
            <person name="Chaudhuri R.R."/>
            <person name="La Ragione R."/>
            <person name="Hildebrand F."/>
            <person name="Pallen M.J."/>
        </authorList>
    </citation>
    <scope>NUCLEOTIDE SEQUENCE</scope>
    <source>
        <strain evidence="4">USASDec5-558</strain>
    </source>
</reference>
<name>A0A9D1WC74_9GAMM</name>
<organism evidence="4 5">
    <name type="scientific">Candidatus Anaerobiospirillum pullistercoris</name>
    <dbReference type="NCBI Taxonomy" id="2838452"/>
    <lineage>
        <taxon>Bacteria</taxon>
        <taxon>Pseudomonadati</taxon>
        <taxon>Pseudomonadota</taxon>
        <taxon>Gammaproteobacteria</taxon>
        <taxon>Aeromonadales</taxon>
        <taxon>Succinivibrionaceae</taxon>
        <taxon>Anaerobiospirillum</taxon>
    </lineage>
</organism>
<feature type="compositionally biased region" description="Polar residues" evidence="1">
    <location>
        <begin position="1189"/>
        <end position="1204"/>
    </location>
</feature>
<gene>
    <name evidence="4" type="ORF">H9850_01975</name>
</gene>
<dbReference type="InterPro" id="IPR025743">
    <property type="entry name" value="TssM1_N"/>
</dbReference>
<dbReference type="Proteomes" id="UP000886829">
    <property type="component" value="Unassembled WGS sequence"/>
</dbReference>
<dbReference type="Pfam" id="PF14331">
    <property type="entry name" value="IcmF-related_N"/>
    <property type="match status" value="1"/>
</dbReference>